<organism evidence="1 2">
    <name type="scientific">Tepidicaulis marinus</name>
    <dbReference type="NCBI Taxonomy" id="1333998"/>
    <lineage>
        <taxon>Bacteria</taxon>
        <taxon>Pseudomonadati</taxon>
        <taxon>Pseudomonadota</taxon>
        <taxon>Alphaproteobacteria</taxon>
        <taxon>Hyphomicrobiales</taxon>
        <taxon>Parvibaculaceae</taxon>
        <taxon>Tepidicaulis</taxon>
    </lineage>
</organism>
<dbReference type="AlphaFoldDB" id="A0A081BDV3"/>
<protein>
    <submittedName>
        <fullName evidence="1">Uncharacterized protein</fullName>
    </submittedName>
</protein>
<dbReference type="Proteomes" id="UP000028702">
    <property type="component" value="Unassembled WGS sequence"/>
</dbReference>
<sequence length="143" mass="15526">MSMLDLFFVEDLSETAENPANPGAPKPRSQVRLIGREQARTAVWAHIAGRYDVRALPASHLAVLADHLAAAELISPVLHAALLRGGELCGTGAHEQGEDAPVDWVKSWQKALEEGGLDMRDRQALGEALSIVLRLEVMRLMQG</sequence>
<dbReference type="RefSeq" id="WP_045448569.1">
    <property type="nucleotide sequence ID" value="NZ_BBIO01000016.1"/>
</dbReference>
<reference evidence="1 2" key="1">
    <citation type="submission" date="2014-07" db="EMBL/GenBank/DDBJ databases">
        <title>Tepidicaulis marinum gen. nov., sp. nov., a novel marine bacterium denitrifying nitrate to nitrous oxide strictly under microaerobic conditions.</title>
        <authorList>
            <person name="Takeuchi M."/>
            <person name="Yamagishi T."/>
            <person name="Kamagata Y."/>
            <person name="Oshima K."/>
            <person name="Hattori M."/>
            <person name="Katayama T."/>
            <person name="Hanada S."/>
            <person name="Tamaki H."/>
            <person name="Marumo K."/>
            <person name="Maeda H."/>
            <person name="Nedachi M."/>
            <person name="Iwasaki W."/>
            <person name="Suwa Y."/>
            <person name="Sakata S."/>
        </authorList>
    </citation>
    <scope>NUCLEOTIDE SEQUENCE [LARGE SCALE GENOMIC DNA]</scope>
    <source>
        <strain evidence="1 2">MA2</strain>
    </source>
</reference>
<evidence type="ECO:0000313" key="1">
    <source>
        <dbReference type="EMBL" id="GAK46221.1"/>
    </source>
</evidence>
<dbReference type="EMBL" id="BBIO01000016">
    <property type="protein sequence ID" value="GAK46221.1"/>
    <property type="molecule type" value="Genomic_DNA"/>
</dbReference>
<comment type="caution">
    <text evidence="1">The sequence shown here is derived from an EMBL/GenBank/DDBJ whole genome shotgun (WGS) entry which is preliminary data.</text>
</comment>
<gene>
    <name evidence="1" type="ORF">M2A_2720</name>
</gene>
<evidence type="ECO:0000313" key="2">
    <source>
        <dbReference type="Proteomes" id="UP000028702"/>
    </source>
</evidence>
<keyword evidence="2" id="KW-1185">Reference proteome</keyword>
<proteinExistence type="predicted"/>
<accession>A0A081BDV3</accession>
<dbReference type="STRING" id="1333998.M2A_2720"/>
<name>A0A081BDV3_9HYPH</name>